<gene>
    <name evidence="3" type="ORF">AAH991_19285</name>
</gene>
<feature type="domain" description="AMP-dependent synthetase/ligase" evidence="2">
    <location>
        <begin position="45"/>
        <end position="402"/>
    </location>
</feature>
<name>A0ABV0APP1_9ACTN</name>
<dbReference type="Proteomes" id="UP001447516">
    <property type="component" value="Unassembled WGS sequence"/>
</dbReference>
<organism evidence="3 4">
    <name type="scientific">Microbispora maris</name>
    <dbReference type="NCBI Taxonomy" id="3144104"/>
    <lineage>
        <taxon>Bacteria</taxon>
        <taxon>Bacillati</taxon>
        <taxon>Actinomycetota</taxon>
        <taxon>Actinomycetes</taxon>
        <taxon>Streptosporangiales</taxon>
        <taxon>Streptosporangiaceae</taxon>
        <taxon>Microbispora</taxon>
    </lineage>
</organism>
<dbReference type="EMBL" id="JBDJAW010000015">
    <property type="protein sequence ID" value="MEN3537264.1"/>
    <property type="molecule type" value="Genomic_DNA"/>
</dbReference>
<evidence type="ECO:0000313" key="3">
    <source>
        <dbReference type="EMBL" id="MEN3537264.1"/>
    </source>
</evidence>
<comment type="similarity">
    <text evidence="1">Belongs to the ATP-dependent AMP-binding enzyme family.</text>
</comment>
<dbReference type="Gene3D" id="3.30.300.30">
    <property type="match status" value="1"/>
</dbReference>
<dbReference type="PANTHER" id="PTHR22754">
    <property type="entry name" value="DISCO-INTERACTING PROTEIN 2 DIP2 -RELATED"/>
    <property type="match status" value="1"/>
</dbReference>
<dbReference type="InterPro" id="IPR045851">
    <property type="entry name" value="AMP-bd_C_sf"/>
</dbReference>
<evidence type="ECO:0000259" key="2">
    <source>
        <dbReference type="Pfam" id="PF00501"/>
    </source>
</evidence>
<reference evidence="3 4" key="1">
    <citation type="submission" date="2024-05" db="EMBL/GenBank/DDBJ databases">
        <title>Microbispora sp.ZYX-F-249.</title>
        <authorList>
            <person name="Xie H."/>
        </authorList>
    </citation>
    <scope>NUCLEOTIDE SEQUENCE [LARGE SCALE GENOMIC DNA]</scope>
    <source>
        <strain evidence="3 4">ZYX-F-249</strain>
    </source>
</reference>
<protein>
    <submittedName>
        <fullName evidence="3">AMP-binding protein</fullName>
    </submittedName>
</protein>
<evidence type="ECO:0000256" key="1">
    <source>
        <dbReference type="ARBA" id="ARBA00006432"/>
    </source>
</evidence>
<dbReference type="RefSeq" id="WP_346227244.1">
    <property type="nucleotide sequence ID" value="NZ_JBDJAW010000015.1"/>
</dbReference>
<dbReference type="Gene3D" id="3.40.50.12780">
    <property type="entry name" value="N-terminal domain of ligase-like"/>
    <property type="match status" value="1"/>
</dbReference>
<sequence length="558" mass="60498">MTNAGISLLDGGPALAPDVPDLGEALVRAARAGSAEGIRFIHPDGAESRMTYRELLDAASRMLAGIRAAGVAPGETVVLQVGDDPELLVAFWACVLGGFVPMPVNAGATAAQREAAPGLLERVWNGYGKPWVITGADQPLSREVLADPAWRTAWLGDTRRLLAHSPDDRRHRAEPGDPAMYLLTSGSTGVPKAVVLTHGNVLSRTAATARVNRLGGGNRTFNWMPLDHVGGLVMFHVRDVYLGCHQVHARIEWVLEDPLRWIAAMDRHRADTTWAPNFAFGLINDQADRLKEQSWDLSRLRYIMNGGEAIRNGVVRRFLELLAPFGLPPDAMYPGWGMSETSAGVVDCRFSAGDGGDERYVPVGRPQPGTSVRVVDEHNALVPPGAIGNLQVSGAPVTAGYYRNPEQNRQSFTADGWFKSGDLAYIQDGILTVTGRADDVIQLDGVTYHGHEIEARVEELPFVEPSYTVACLVTGNDGETEELAVFFHPRDGMPAAEAERLIRGRVADAFGVGVTHVVPVGREDIPKTGIGKLRRAHLRERFEAARDTGRVVAFTRRS</sequence>
<proteinExistence type="inferred from homology"/>
<dbReference type="SUPFAM" id="SSF56801">
    <property type="entry name" value="Acetyl-CoA synthetase-like"/>
    <property type="match status" value="1"/>
</dbReference>
<evidence type="ECO:0000313" key="4">
    <source>
        <dbReference type="Proteomes" id="UP001447516"/>
    </source>
</evidence>
<dbReference type="PANTHER" id="PTHR22754:SF32">
    <property type="entry name" value="DISCO-INTERACTING PROTEIN 2"/>
    <property type="match status" value="1"/>
</dbReference>
<dbReference type="Pfam" id="PF00501">
    <property type="entry name" value="AMP-binding"/>
    <property type="match status" value="1"/>
</dbReference>
<dbReference type="InterPro" id="IPR020845">
    <property type="entry name" value="AMP-binding_CS"/>
</dbReference>
<dbReference type="InterPro" id="IPR042099">
    <property type="entry name" value="ANL_N_sf"/>
</dbReference>
<keyword evidence="4" id="KW-1185">Reference proteome</keyword>
<comment type="caution">
    <text evidence="3">The sequence shown here is derived from an EMBL/GenBank/DDBJ whole genome shotgun (WGS) entry which is preliminary data.</text>
</comment>
<dbReference type="InterPro" id="IPR000873">
    <property type="entry name" value="AMP-dep_synth/lig_dom"/>
</dbReference>
<dbReference type="PROSITE" id="PS00455">
    <property type="entry name" value="AMP_BINDING"/>
    <property type="match status" value="1"/>
</dbReference>
<accession>A0ABV0APP1</accession>